<feature type="region of interest" description="Disordered" evidence="2">
    <location>
        <begin position="122"/>
        <end position="145"/>
    </location>
</feature>
<name>A0A0H5PYT2_9ZZZZ</name>
<evidence type="ECO:0000313" key="3">
    <source>
        <dbReference type="EMBL" id="CRY94289.1"/>
    </source>
</evidence>
<evidence type="ECO:0000256" key="1">
    <source>
        <dbReference type="SAM" id="Coils"/>
    </source>
</evidence>
<dbReference type="EMBL" id="LN852900">
    <property type="protein sequence ID" value="CRY94289.1"/>
    <property type="molecule type" value="Genomic_DNA"/>
</dbReference>
<accession>A0A0H5PYT2</accession>
<evidence type="ECO:0000256" key="2">
    <source>
        <dbReference type="SAM" id="MobiDB-lite"/>
    </source>
</evidence>
<proteinExistence type="predicted"/>
<protein>
    <submittedName>
        <fullName evidence="3">Uncharacterized protein</fullName>
    </submittedName>
</protein>
<organism evidence="3">
    <name type="scientific">uncultured prokaryote</name>
    <dbReference type="NCBI Taxonomy" id="198431"/>
    <lineage>
        <taxon>unclassified sequences</taxon>
        <taxon>environmental samples</taxon>
    </lineage>
</organism>
<dbReference type="AlphaFoldDB" id="A0A0H5PYT2"/>
<reference evidence="3" key="1">
    <citation type="submission" date="2015-06" db="EMBL/GenBank/DDBJ databases">
        <authorList>
            <person name="Joergensen T."/>
        </authorList>
    </citation>
    <scope>NUCLEOTIDE SEQUENCE</scope>
    <source>
        <strain evidence="3">RGRH0227</strain>
    </source>
</reference>
<feature type="coiled-coil region" evidence="1">
    <location>
        <begin position="80"/>
        <end position="110"/>
    </location>
</feature>
<reference evidence="3" key="2">
    <citation type="submission" date="2015-07" db="EMBL/GenBank/DDBJ databases">
        <title>Plasmids, circular viruses and viroids from rat gut.</title>
        <authorList>
            <person name="Jorgensen T.J."/>
            <person name="Hansen M.A."/>
            <person name="Xu Z."/>
            <person name="Tabak M.A."/>
            <person name="Sorensen S.J."/>
            <person name="Hansen L.H."/>
        </authorList>
    </citation>
    <scope>NUCLEOTIDE SEQUENCE</scope>
    <source>
        <strain evidence="3">RGRH0227</strain>
    </source>
</reference>
<sequence>MATVNMSKAAELAGVSRQTIYNHVKKGILSKNSDGTIDTSELLRVFQNLRFDSQDKPSKDVSDRHKFTDSTCNSDVNLQLALLTQENVFLKDKIERLEADKNRLEEEKQRLWTFLEAMQRALPEGRKEQPRKAARDELGRFKKQE</sequence>
<keyword evidence="1" id="KW-0175">Coiled coil</keyword>
<feature type="compositionally biased region" description="Basic and acidic residues" evidence="2">
    <location>
        <begin position="123"/>
        <end position="145"/>
    </location>
</feature>